<evidence type="ECO:0000259" key="13">
    <source>
        <dbReference type="Pfam" id="PF07715"/>
    </source>
</evidence>
<evidence type="ECO:0000256" key="11">
    <source>
        <dbReference type="SAM" id="SignalP"/>
    </source>
</evidence>
<name>A0A6V8I7W0_9PROT</name>
<evidence type="ECO:0000256" key="3">
    <source>
        <dbReference type="ARBA" id="ARBA00022452"/>
    </source>
</evidence>
<keyword evidence="15" id="KW-1185">Reference proteome</keyword>
<keyword evidence="6 8" id="KW-0472">Membrane</keyword>
<keyword evidence="5 9" id="KW-0798">TonB box</keyword>
<feature type="region of interest" description="Disordered" evidence="10">
    <location>
        <begin position="38"/>
        <end position="67"/>
    </location>
</feature>
<evidence type="ECO:0000256" key="10">
    <source>
        <dbReference type="SAM" id="MobiDB-lite"/>
    </source>
</evidence>
<organism evidence="14 15">
    <name type="scientific">Acetobacter persici</name>
    <dbReference type="NCBI Taxonomy" id="1076596"/>
    <lineage>
        <taxon>Bacteria</taxon>
        <taxon>Pseudomonadati</taxon>
        <taxon>Pseudomonadota</taxon>
        <taxon>Alphaproteobacteria</taxon>
        <taxon>Acetobacterales</taxon>
        <taxon>Acetobacteraceae</taxon>
        <taxon>Acetobacter</taxon>
    </lineage>
</organism>
<dbReference type="GO" id="GO:0009279">
    <property type="term" value="C:cell outer membrane"/>
    <property type="evidence" value="ECO:0007669"/>
    <property type="project" value="UniProtKB-SubCell"/>
</dbReference>
<evidence type="ECO:0000256" key="5">
    <source>
        <dbReference type="ARBA" id="ARBA00023077"/>
    </source>
</evidence>
<feature type="signal peptide" evidence="11">
    <location>
        <begin position="1"/>
        <end position="25"/>
    </location>
</feature>
<keyword evidence="2 8" id="KW-0813">Transport</keyword>
<keyword evidence="4 8" id="KW-0812">Transmembrane</keyword>
<accession>A0A6V8I7W0</accession>
<dbReference type="AlphaFoldDB" id="A0A6V8I7W0"/>
<sequence length="1003" mass="108434">MSHTDRRKKRLPLSFSLLYALPVFAAGAPVLAQAAVTSPSSETRAAAPKKVSVHKVRAGKATAQKPSTQTLAPQTVRKQNVVQAPSSARTIQQARGAGASAAGGTETVEVTGSYLRQGRNTSPNPVQIITSREIQQTGITNVGDFLQRMPSIGSSGTGNADTNGGDGVGCVDLRNLGSSRVLVLIDGKRVTQTGMSGGSCVDMNTIPVMAIQSIEILKDGGSELYGADAVSGVINIKMRHDINTGAINVRGDITQRGDNKTGLISAYKGWNFDHDRGNITLMGQYDTVGGVMMKDRAWSRNPQTSNGMNPGFGSVISTSGTVFSPDGNPIYNGNSAGGSSPYSKSSRYNYNKDTSLLNNTQNASLMGDAHYDFSKHFTLYSNVMYSHKTSWIQMAPIPAMGSVAPSDLPSTIYLPTGYPGNTAGDIYNDPDNPAYLYRRMAEFGTRKSESAVDSLTAKVGANGEIIAGWMYDASFTFGSTMSSFQTSGVGDYNKLMREWGLDAVTPGDSNTLLTYNPNSCVGYAGCVQSSALGPLSPEAAQYANYTEHDHSQYTMRDFNARIHNDHVVHMPYKGGGDLGIALGMEHRGEQMSYHPDPLIAQGGSLTNTVLPTGGGFNVSEAYLEGNLTLLHNVPFAKNLSIDGQGRFSSYNTFGTTYNWKAGINWSPTRDVAFRGTLGTSFRQPSVSELYGGTLMSYNGANDPCDMTQITNYGGRQSTVMANCMKQGINPANFQQGGSGQVATLNGGNAKLQPEIGRTYTFGATFTPHWIPGLSTSASFWHYSVSHSISALSTQYVLDGCYTGSDPSMCSNITRSASGQINTVSALNANLGSLTTSGVDWDLSYRFRVTDADWFMVENNFQRLVSYKQQMVPNGPHYNYLGSITYQSQGTSNPTVRDYATLTWHHNNFSVTYMMQYMSGMHWNDGTNTIYKSQGYGRVKTPAMVLQDLTFNYNLKRWNFQFEIQNLADKQPPFLVNTSSNSNDSTYGGWYAGRSFLLQAGVNF</sequence>
<dbReference type="Proteomes" id="UP000548726">
    <property type="component" value="Unassembled WGS sequence"/>
</dbReference>
<evidence type="ECO:0000259" key="12">
    <source>
        <dbReference type="Pfam" id="PF00593"/>
    </source>
</evidence>
<reference evidence="14 15" key="1">
    <citation type="journal article" date="2020" name="Cell Rep.">
        <title>Local necrotic cells trigger systemic immune activation via gut microbiome dysbiosis in Drosophila.</title>
        <authorList>
            <person name="Kosakamoto H."/>
            <person name="Yamauchi T."/>
            <person name="Akuzawa-Tokita Y."/>
            <person name="Nishimura K."/>
            <person name="Soga T."/>
            <person name="Murakami T."/>
            <person name="Mori H."/>
            <person name="Yamamoto K."/>
            <person name="Miyazaki R."/>
            <person name="Koto A."/>
            <person name="Miura M."/>
            <person name="Obata F."/>
        </authorList>
    </citation>
    <scope>NUCLEOTIDE SEQUENCE [LARGE SCALE GENOMIC DNA]</scope>
    <source>
        <strain evidence="14 15">Ai</strain>
    </source>
</reference>
<keyword evidence="3 8" id="KW-1134">Transmembrane beta strand</keyword>
<dbReference type="Gene3D" id="2.40.170.20">
    <property type="entry name" value="TonB-dependent receptor, beta-barrel domain"/>
    <property type="match status" value="1"/>
</dbReference>
<keyword evidence="14" id="KW-0675">Receptor</keyword>
<dbReference type="PANTHER" id="PTHR47234">
    <property type="match status" value="1"/>
</dbReference>
<gene>
    <name evidence="14" type="primary">btuB_2</name>
    <name evidence="14" type="ORF">DmAi_17120</name>
</gene>
<dbReference type="EMBL" id="BLJP01000005">
    <property type="protein sequence ID" value="GFE93653.1"/>
    <property type="molecule type" value="Genomic_DNA"/>
</dbReference>
<evidence type="ECO:0000256" key="2">
    <source>
        <dbReference type="ARBA" id="ARBA00022448"/>
    </source>
</evidence>
<evidence type="ECO:0000256" key="1">
    <source>
        <dbReference type="ARBA" id="ARBA00004571"/>
    </source>
</evidence>
<dbReference type="Pfam" id="PF00593">
    <property type="entry name" value="TonB_dep_Rec_b-barrel"/>
    <property type="match status" value="1"/>
</dbReference>
<feature type="domain" description="TonB-dependent receptor-like beta-barrel" evidence="12">
    <location>
        <begin position="428"/>
        <end position="966"/>
    </location>
</feature>
<dbReference type="InterPro" id="IPR039426">
    <property type="entry name" value="TonB-dep_rcpt-like"/>
</dbReference>
<evidence type="ECO:0000256" key="6">
    <source>
        <dbReference type="ARBA" id="ARBA00023136"/>
    </source>
</evidence>
<evidence type="ECO:0000313" key="15">
    <source>
        <dbReference type="Proteomes" id="UP000548726"/>
    </source>
</evidence>
<evidence type="ECO:0000256" key="4">
    <source>
        <dbReference type="ARBA" id="ARBA00022692"/>
    </source>
</evidence>
<feature type="domain" description="TonB-dependent receptor plug" evidence="13">
    <location>
        <begin position="121"/>
        <end position="233"/>
    </location>
</feature>
<dbReference type="SUPFAM" id="SSF56935">
    <property type="entry name" value="Porins"/>
    <property type="match status" value="1"/>
</dbReference>
<dbReference type="Pfam" id="PF07715">
    <property type="entry name" value="Plug"/>
    <property type="match status" value="1"/>
</dbReference>
<evidence type="ECO:0000313" key="14">
    <source>
        <dbReference type="EMBL" id="GFE93653.1"/>
    </source>
</evidence>
<evidence type="ECO:0000256" key="7">
    <source>
        <dbReference type="ARBA" id="ARBA00023237"/>
    </source>
</evidence>
<dbReference type="InterPro" id="IPR012910">
    <property type="entry name" value="Plug_dom"/>
</dbReference>
<comment type="caution">
    <text evidence="14">The sequence shown here is derived from an EMBL/GenBank/DDBJ whole genome shotgun (WGS) entry which is preliminary data.</text>
</comment>
<protein>
    <submittedName>
        <fullName evidence="14">TonB-dependent receptor</fullName>
    </submittedName>
</protein>
<proteinExistence type="inferred from homology"/>
<feature type="chain" id="PRO_5027831761" evidence="11">
    <location>
        <begin position="26"/>
        <end position="1003"/>
    </location>
</feature>
<dbReference type="PROSITE" id="PS52016">
    <property type="entry name" value="TONB_DEPENDENT_REC_3"/>
    <property type="match status" value="1"/>
</dbReference>
<dbReference type="PANTHER" id="PTHR47234:SF2">
    <property type="entry name" value="TONB-DEPENDENT RECEPTOR"/>
    <property type="match status" value="1"/>
</dbReference>
<dbReference type="InterPro" id="IPR036942">
    <property type="entry name" value="Beta-barrel_TonB_sf"/>
</dbReference>
<comment type="similarity">
    <text evidence="8 9">Belongs to the TonB-dependent receptor family.</text>
</comment>
<evidence type="ECO:0000256" key="8">
    <source>
        <dbReference type="PROSITE-ProRule" id="PRU01360"/>
    </source>
</evidence>
<dbReference type="InterPro" id="IPR037066">
    <property type="entry name" value="Plug_dom_sf"/>
</dbReference>
<evidence type="ECO:0000256" key="9">
    <source>
        <dbReference type="RuleBase" id="RU003357"/>
    </source>
</evidence>
<dbReference type="Gene3D" id="2.170.130.10">
    <property type="entry name" value="TonB-dependent receptor, plug domain"/>
    <property type="match status" value="1"/>
</dbReference>
<dbReference type="InterPro" id="IPR000531">
    <property type="entry name" value="Beta-barrel_TonB"/>
</dbReference>
<comment type="subcellular location">
    <subcellularLocation>
        <location evidence="1 8">Cell outer membrane</location>
        <topology evidence="1 8">Multi-pass membrane protein</topology>
    </subcellularLocation>
</comment>
<keyword evidence="7 8" id="KW-0998">Cell outer membrane</keyword>
<keyword evidence="11" id="KW-0732">Signal</keyword>
<dbReference type="RefSeq" id="WP_237388852.1">
    <property type="nucleotide sequence ID" value="NZ_BLJP01000005.1"/>
</dbReference>